<dbReference type="PANTHER" id="PTHR43096:SF52">
    <property type="entry name" value="DNAJ HOMOLOG 1, MITOCHONDRIAL-RELATED"/>
    <property type="match status" value="1"/>
</dbReference>
<name>A0A7S0TMD6_HEMAN</name>
<proteinExistence type="predicted"/>
<protein>
    <recommendedName>
        <fullName evidence="4">J domain-containing protein</fullName>
    </recommendedName>
</protein>
<keyword evidence="3" id="KW-0732">Signal</keyword>
<gene>
    <name evidence="5" type="ORF">HAND1043_LOCUS4319</name>
</gene>
<dbReference type="SUPFAM" id="SSF46565">
    <property type="entry name" value="Chaperone J-domain"/>
    <property type="match status" value="1"/>
</dbReference>
<dbReference type="PROSITE" id="PS50076">
    <property type="entry name" value="DNAJ_2"/>
    <property type="match status" value="1"/>
</dbReference>
<dbReference type="Gene3D" id="1.10.287.110">
    <property type="entry name" value="DnaJ domain"/>
    <property type="match status" value="1"/>
</dbReference>
<dbReference type="Pfam" id="PF00226">
    <property type="entry name" value="DnaJ"/>
    <property type="match status" value="1"/>
</dbReference>
<feature type="region of interest" description="Disordered" evidence="2">
    <location>
        <begin position="68"/>
        <end position="88"/>
    </location>
</feature>
<evidence type="ECO:0000256" key="2">
    <source>
        <dbReference type="SAM" id="MobiDB-lite"/>
    </source>
</evidence>
<dbReference type="AlphaFoldDB" id="A0A7S0TMD6"/>
<feature type="chain" id="PRO_5030940317" description="J domain-containing protein" evidence="3">
    <location>
        <begin position="26"/>
        <end position="170"/>
    </location>
</feature>
<evidence type="ECO:0000313" key="5">
    <source>
        <dbReference type="EMBL" id="CAD8737827.1"/>
    </source>
</evidence>
<feature type="signal peptide" evidence="3">
    <location>
        <begin position="1"/>
        <end position="25"/>
    </location>
</feature>
<organism evidence="5">
    <name type="scientific">Hemiselmis andersenii</name>
    <name type="common">Cryptophyte alga</name>
    <dbReference type="NCBI Taxonomy" id="464988"/>
    <lineage>
        <taxon>Eukaryota</taxon>
        <taxon>Cryptophyceae</taxon>
        <taxon>Cryptomonadales</taxon>
        <taxon>Hemiselmidaceae</taxon>
        <taxon>Hemiselmis</taxon>
    </lineage>
</organism>
<dbReference type="GO" id="GO:0005737">
    <property type="term" value="C:cytoplasm"/>
    <property type="evidence" value="ECO:0007669"/>
    <property type="project" value="TreeGrafter"/>
</dbReference>
<sequence length="170" mass="17662">MKRVLLERVLLALALAAGAGSGGHAFQCGAGVGVRASLGAWRGAGALPPPVAAAAFVGGSRLLPLRAGAPSGRRMAGRPHQGGPRMQRVGSNTIDFFKVLGVGPNTSTEEIKQKYRVLAKENHPDTSEAGDAKEQFQLINEAYRMLSDPVLRRALTEGLARRGGGGALSL</sequence>
<evidence type="ECO:0000259" key="4">
    <source>
        <dbReference type="PROSITE" id="PS50076"/>
    </source>
</evidence>
<dbReference type="InterPro" id="IPR001623">
    <property type="entry name" value="DnaJ_domain"/>
</dbReference>
<dbReference type="EMBL" id="HBFK01007245">
    <property type="protein sequence ID" value="CAD8737827.1"/>
    <property type="molecule type" value="Transcribed_RNA"/>
</dbReference>
<feature type="domain" description="J" evidence="4">
    <location>
        <begin position="95"/>
        <end position="160"/>
    </location>
</feature>
<dbReference type="InterPro" id="IPR036869">
    <property type="entry name" value="J_dom_sf"/>
</dbReference>
<dbReference type="PANTHER" id="PTHR43096">
    <property type="entry name" value="DNAJ HOMOLOG 1, MITOCHONDRIAL-RELATED"/>
    <property type="match status" value="1"/>
</dbReference>
<keyword evidence="1" id="KW-0143">Chaperone</keyword>
<evidence type="ECO:0000256" key="3">
    <source>
        <dbReference type="SAM" id="SignalP"/>
    </source>
</evidence>
<dbReference type="SMART" id="SM00271">
    <property type="entry name" value="DnaJ"/>
    <property type="match status" value="1"/>
</dbReference>
<dbReference type="CDD" id="cd06257">
    <property type="entry name" value="DnaJ"/>
    <property type="match status" value="1"/>
</dbReference>
<dbReference type="GO" id="GO:0042026">
    <property type="term" value="P:protein refolding"/>
    <property type="evidence" value="ECO:0007669"/>
    <property type="project" value="TreeGrafter"/>
</dbReference>
<evidence type="ECO:0000256" key="1">
    <source>
        <dbReference type="ARBA" id="ARBA00023186"/>
    </source>
</evidence>
<dbReference type="PRINTS" id="PR00625">
    <property type="entry name" value="JDOMAIN"/>
</dbReference>
<accession>A0A7S0TMD6</accession>
<reference evidence="5" key="1">
    <citation type="submission" date="2021-01" db="EMBL/GenBank/DDBJ databases">
        <authorList>
            <person name="Corre E."/>
            <person name="Pelletier E."/>
            <person name="Niang G."/>
            <person name="Scheremetjew M."/>
            <person name="Finn R."/>
            <person name="Kale V."/>
            <person name="Holt S."/>
            <person name="Cochrane G."/>
            <person name="Meng A."/>
            <person name="Brown T."/>
            <person name="Cohen L."/>
        </authorList>
    </citation>
    <scope>NUCLEOTIDE SEQUENCE</scope>
    <source>
        <strain evidence="5">CCMP441</strain>
    </source>
</reference>
<dbReference type="GO" id="GO:0051082">
    <property type="term" value="F:unfolded protein binding"/>
    <property type="evidence" value="ECO:0007669"/>
    <property type="project" value="TreeGrafter"/>
</dbReference>